<keyword evidence="3" id="KW-1185">Reference proteome</keyword>
<dbReference type="InterPro" id="IPR001296">
    <property type="entry name" value="Glyco_trans_1"/>
</dbReference>
<dbReference type="PANTHER" id="PTHR12526">
    <property type="entry name" value="GLYCOSYLTRANSFERASE"/>
    <property type="match status" value="1"/>
</dbReference>
<organism evidence="2 3">
    <name type="scientific">Stieleria neptunia</name>
    <dbReference type="NCBI Taxonomy" id="2527979"/>
    <lineage>
        <taxon>Bacteria</taxon>
        <taxon>Pseudomonadati</taxon>
        <taxon>Planctomycetota</taxon>
        <taxon>Planctomycetia</taxon>
        <taxon>Pirellulales</taxon>
        <taxon>Pirellulaceae</taxon>
        <taxon>Stieleria</taxon>
    </lineage>
</organism>
<dbReference type="PANTHER" id="PTHR12526:SF634">
    <property type="entry name" value="BLL3361 PROTEIN"/>
    <property type="match status" value="1"/>
</dbReference>
<keyword evidence="2" id="KW-0328">Glycosyltransferase</keyword>
<dbReference type="Pfam" id="PF00534">
    <property type="entry name" value="Glycos_transf_1"/>
    <property type="match status" value="1"/>
</dbReference>
<evidence type="ECO:0000259" key="1">
    <source>
        <dbReference type="Pfam" id="PF00534"/>
    </source>
</evidence>
<keyword evidence="2" id="KW-0808">Transferase</keyword>
<evidence type="ECO:0000313" key="3">
    <source>
        <dbReference type="Proteomes" id="UP000319004"/>
    </source>
</evidence>
<dbReference type="KEGG" id="snep:Enr13x_07860"/>
<dbReference type="EMBL" id="CP037423">
    <property type="protein sequence ID" value="QDV40948.1"/>
    <property type="molecule type" value="Genomic_DNA"/>
</dbReference>
<dbReference type="Gene3D" id="3.40.50.2000">
    <property type="entry name" value="Glycogen Phosphorylase B"/>
    <property type="match status" value="2"/>
</dbReference>
<dbReference type="EC" id="2.4.1.250" evidence="2"/>
<gene>
    <name evidence="2" type="primary">mshA_2</name>
    <name evidence="2" type="ORF">Enr13x_07860</name>
</gene>
<dbReference type="GO" id="GO:0102710">
    <property type="term" value="F:D-inositol-3-phosphate glycosyltransferase activity"/>
    <property type="evidence" value="ECO:0007669"/>
    <property type="project" value="UniProtKB-EC"/>
</dbReference>
<dbReference type="OrthoDB" id="9802525at2"/>
<feature type="domain" description="Glycosyl transferase family 1" evidence="1">
    <location>
        <begin position="192"/>
        <end position="357"/>
    </location>
</feature>
<evidence type="ECO:0000313" key="2">
    <source>
        <dbReference type="EMBL" id="QDV40948.1"/>
    </source>
</evidence>
<dbReference type="CDD" id="cd03801">
    <property type="entry name" value="GT4_PimA-like"/>
    <property type="match status" value="1"/>
</dbReference>
<sequence length="387" mass="43506">MNKICVASSGLGHVARGIEAWADDLGNALAARGEHVIRCKGAGEPESDFDRVVPCWTRDAAKTRALLRSMPPALGWRIGMGSGYAIEQTTFARNLIKVLRSEDIDVLHVQDPFVATQVQKAWRRGRIKTRTILAHGTEESLRFQQQITYLQHLAPWHHQQARDAGFDKHTWTTIPNFIDTDHFHPGDGAPLRDELQIPRQALVVLVAAAIKRRHKRIDDVIDEFHALLHQHPELPAWLVIAGGRESETDELIAMGKRRLADRVRFLVRFPRTRMADLYRAADVFALGSLKEMMPIALLEATASGLPCLVHRHPVMQWMIGPGGRSLDLSRRGGLASALAQLLTDRNERRQLGLAARQHCCDQFSTDVVVDQILRYYRHVTNDTRAAA</sequence>
<protein>
    <submittedName>
        <fullName evidence="2">D-inositol 3-phosphate glycosyltransferase</fullName>
        <ecNumber evidence="2">2.4.1.250</ecNumber>
    </submittedName>
</protein>
<dbReference type="Proteomes" id="UP000319004">
    <property type="component" value="Chromosome"/>
</dbReference>
<name>A0A518HJC1_9BACT</name>
<accession>A0A518HJC1</accession>
<dbReference type="RefSeq" id="WP_145384742.1">
    <property type="nucleotide sequence ID" value="NZ_CP037423.1"/>
</dbReference>
<dbReference type="SUPFAM" id="SSF53756">
    <property type="entry name" value="UDP-Glycosyltransferase/glycogen phosphorylase"/>
    <property type="match status" value="1"/>
</dbReference>
<dbReference type="AlphaFoldDB" id="A0A518HJC1"/>
<proteinExistence type="predicted"/>
<reference evidence="2 3" key="1">
    <citation type="submission" date="2019-03" db="EMBL/GenBank/DDBJ databases">
        <title>Deep-cultivation of Planctomycetes and their phenomic and genomic characterization uncovers novel biology.</title>
        <authorList>
            <person name="Wiegand S."/>
            <person name="Jogler M."/>
            <person name="Boedeker C."/>
            <person name="Pinto D."/>
            <person name="Vollmers J."/>
            <person name="Rivas-Marin E."/>
            <person name="Kohn T."/>
            <person name="Peeters S.H."/>
            <person name="Heuer A."/>
            <person name="Rast P."/>
            <person name="Oberbeckmann S."/>
            <person name="Bunk B."/>
            <person name="Jeske O."/>
            <person name="Meyerdierks A."/>
            <person name="Storesund J.E."/>
            <person name="Kallscheuer N."/>
            <person name="Luecker S."/>
            <person name="Lage O.M."/>
            <person name="Pohl T."/>
            <person name="Merkel B.J."/>
            <person name="Hornburger P."/>
            <person name="Mueller R.-W."/>
            <person name="Bruemmer F."/>
            <person name="Labrenz M."/>
            <person name="Spormann A.M."/>
            <person name="Op den Camp H."/>
            <person name="Overmann J."/>
            <person name="Amann R."/>
            <person name="Jetten M.S.M."/>
            <person name="Mascher T."/>
            <person name="Medema M.H."/>
            <person name="Devos D.P."/>
            <person name="Kaster A.-K."/>
            <person name="Ovreas L."/>
            <person name="Rohde M."/>
            <person name="Galperin M.Y."/>
            <person name="Jogler C."/>
        </authorList>
    </citation>
    <scope>NUCLEOTIDE SEQUENCE [LARGE SCALE GENOMIC DNA]</scope>
    <source>
        <strain evidence="2 3">Enr13</strain>
    </source>
</reference>